<comment type="caution">
    <text evidence="2">The sequence shown here is derived from an EMBL/GenBank/DDBJ whole genome shotgun (WGS) entry which is preliminary data.</text>
</comment>
<gene>
    <name evidence="2" type="ORF">GYA55_05845</name>
</gene>
<feature type="domain" description="PD-(D/E)XK endonuclease-like" evidence="1">
    <location>
        <begin position="28"/>
        <end position="293"/>
    </location>
</feature>
<dbReference type="Gene3D" id="3.90.320.10">
    <property type="match status" value="1"/>
</dbReference>
<proteinExistence type="predicted"/>
<dbReference type="SUPFAM" id="SSF52980">
    <property type="entry name" value="Restriction endonuclease-like"/>
    <property type="match status" value="1"/>
</dbReference>
<dbReference type="Pfam" id="PF12705">
    <property type="entry name" value="PDDEXK_1"/>
    <property type="match status" value="1"/>
</dbReference>
<organism evidence="2 3">
    <name type="scientific">SAR324 cluster bacterium</name>
    <dbReference type="NCBI Taxonomy" id="2024889"/>
    <lineage>
        <taxon>Bacteria</taxon>
        <taxon>Deltaproteobacteria</taxon>
        <taxon>SAR324 cluster</taxon>
    </lineage>
</organism>
<dbReference type="InterPro" id="IPR011335">
    <property type="entry name" value="Restrct_endonuc-II-like"/>
</dbReference>
<reference evidence="2 3" key="1">
    <citation type="journal article" date="2020" name="Biotechnol. Biofuels">
        <title>New insights from the biogas microbiome by comprehensive genome-resolved metagenomics of nearly 1600 species originating from multiple anaerobic digesters.</title>
        <authorList>
            <person name="Campanaro S."/>
            <person name="Treu L."/>
            <person name="Rodriguez-R L.M."/>
            <person name="Kovalovszki A."/>
            <person name="Ziels R.M."/>
            <person name="Maus I."/>
            <person name="Zhu X."/>
            <person name="Kougias P.G."/>
            <person name="Basile A."/>
            <person name="Luo G."/>
            <person name="Schluter A."/>
            <person name="Konstantinidis K.T."/>
            <person name="Angelidaki I."/>
        </authorList>
    </citation>
    <scope>NUCLEOTIDE SEQUENCE [LARGE SCALE GENOMIC DNA]</scope>
    <source>
        <strain evidence="2">AS27yjCOA_65</strain>
    </source>
</reference>
<sequence>MTTTSFSYILSEDENWPPHVRPNSPFGPSIVEIVRSCPLRSCFDASPGYERRMDFPARIGTAFHRTLQSFYEKGLPNDQETAVKEARERFENELHHQEIDAIARPREKSLPRDTTRVDRAIEAILLEAIRYVELGLTPTSFIHSDPNEPGKNSAHEMPRIFSDSVPMEVEVPVRSKDGLFQGRIDRVEHTSDGTVIYDFKSALRDDLPGRYQRQIQLYSLMWHETRGDWPISGFVVYPLAGKAYSVSVDPELCIKIAQESTTIIENLQKEHSLTRLAIPGDTCTVCEYRPWCKPFWAWQSEEKSHIQAIERASLGFSGTLTRLDLNNHRWHLTIAWRNATVRLSTPEERLPHLFNAKIGQTVLVLDAKLQGSPYTPLAVFSEYSELYLLQSR</sequence>
<evidence type="ECO:0000313" key="2">
    <source>
        <dbReference type="EMBL" id="NMC62677.1"/>
    </source>
</evidence>
<accession>A0A7X9FR42</accession>
<dbReference type="AlphaFoldDB" id="A0A7X9FR42"/>
<name>A0A7X9FR42_9DELT</name>
<dbReference type="InterPro" id="IPR038726">
    <property type="entry name" value="PDDEXK_AddAB-type"/>
</dbReference>
<dbReference type="Proteomes" id="UP000524246">
    <property type="component" value="Unassembled WGS sequence"/>
</dbReference>
<evidence type="ECO:0000259" key="1">
    <source>
        <dbReference type="Pfam" id="PF12705"/>
    </source>
</evidence>
<evidence type="ECO:0000313" key="3">
    <source>
        <dbReference type="Proteomes" id="UP000524246"/>
    </source>
</evidence>
<dbReference type="EMBL" id="JAAZON010000251">
    <property type="protein sequence ID" value="NMC62677.1"/>
    <property type="molecule type" value="Genomic_DNA"/>
</dbReference>
<protein>
    <submittedName>
        <fullName evidence="2">PD-(D/E)XK nuclease family protein</fullName>
    </submittedName>
</protein>
<dbReference type="InterPro" id="IPR011604">
    <property type="entry name" value="PDDEXK-like_dom_sf"/>
</dbReference>